<dbReference type="Proteomes" id="UP000070035">
    <property type="component" value="Unassembled WGS sequence"/>
</dbReference>
<keyword evidence="2" id="KW-1185">Reference proteome</keyword>
<evidence type="ECO:0000313" key="1">
    <source>
        <dbReference type="EMBL" id="KXB01720.1"/>
    </source>
</evidence>
<protein>
    <submittedName>
        <fullName evidence="1">Uncharacterized protein</fullName>
    </submittedName>
</protein>
<dbReference type="AlphaFoldDB" id="A0A133V5J7"/>
<comment type="caution">
    <text evidence="1">The sequence shown here is derived from an EMBL/GenBank/DDBJ whole genome shotgun (WGS) entry which is preliminary data.</text>
</comment>
<organism evidence="1 2">
    <name type="scientific">candidate division MSBL1 archaeon SCGC-AAA261F17</name>
    <dbReference type="NCBI Taxonomy" id="1698274"/>
    <lineage>
        <taxon>Archaea</taxon>
        <taxon>Methanobacteriati</taxon>
        <taxon>Methanobacteriota</taxon>
        <taxon>candidate division MSBL1</taxon>
    </lineage>
</organism>
<name>A0A133V5J7_9EURY</name>
<gene>
    <name evidence="1" type="ORF">AKJ44_02220</name>
</gene>
<accession>A0A133V5J7</accession>
<dbReference type="EMBL" id="LHXY01000029">
    <property type="protein sequence ID" value="KXB01720.1"/>
    <property type="molecule type" value="Genomic_DNA"/>
</dbReference>
<proteinExistence type="predicted"/>
<sequence>MRTTYQVPVVRPTRKKEAFLESLSGKYPKMIQWFLTIFEKEGLDFREMGLNEARTIVKELCYPTKERNSRYNCKGAIHFPHSHYYDTAITEAIQKWNSFLTWRKE</sequence>
<evidence type="ECO:0000313" key="2">
    <source>
        <dbReference type="Proteomes" id="UP000070035"/>
    </source>
</evidence>
<reference evidence="1 2" key="1">
    <citation type="journal article" date="2016" name="Sci. Rep.">
        <title>Metabolic traits of an uncultured archaeal lineage -MSBL1- from brine pools of the Red Sea.</title>
        <authorList>
            <person name="Mwirichia R."/>
            <person name="Alam I."/>
            <person name="Rashid M."/>
            <person name="Vinu M."/>
            <person name="Ba-Alawi W."/>
            <person name="Anthony Kamau A."/>
            <person name="Kamanda Ngugi D."/>
            <person name="Goker M."/>
            <person name="Klenk H.P."/>
            <person name="Bajic V."/>
            <person name="Stingl U."/>
        </authorList>
    </citation>
    <scope>NUCLEOTIDE SEQUENCE [LARGE SCALE GENOMIC DNA]</scope>
    <source>
        <strain evidence="1">SCGC-AAA261F17</strain>
    </source>
</reference>